<dbReference type="RefSeq" id="XP_012209476.1">
    <property type="nucleotide sequence ID" value="XM_012354086.1"/>
</dbReference>
<keyword evidence="2" id="KW-1185">Reference proteome</keyword>
<dbReference type="STRING" id="695850.A0A067BZ28"/>
<organism evidence="1 2">
    <name type="scientific">Saprolegnia parasitica (strain CBS 223.65)</name>
    <dbReference type="NCBI Taxonomy" id="695850"/>
    <lineage>
        <taxon>Eukaryota</taxon>
        <taxon>Sar</taxon>
        <taxon>Stramenopiles</taxon>
        <taxon>Oomycota</taxon>
        <taxon>Saprolegniomycetes</taxon>
        <taxon>Saprolegniales</taxon>
        <taxon>Saprolegniaceae</taxon>
        <taxon>Saprolegnia</taxon>
    </lineage>
</organism>
<accession>A0A067BZ28</accession>
<protein>
    <submittedName>
        <fullName evidence="1">Uncharacterized protein</fullName>
    </submittedName>
</protein>
<evidence type="ECO:0000313" key="2">
    <source>
        <dbReference type="Proteomes" id="UP000030745"/>
    </source>
</evidence>
<proteinExistence type="predicted"/>
<dbReference type="Proteomes" id="UP000030745">
    <property type="component" value="Unassembled WGS sequence"/>
</dbReference>
<name>A0A067BZ28_SAPPC</name>
<sequence>MSCAFYLPECTHGALFQPTYVRCQKSQGQKILRCFPHCCPHHIHYRNCGTAICLAVQPRSQLASLRAVLAFTTATDDVFALHEVVPSSYFEAHTRSRSNIFGTLYEGLRLPSLDTVRHFRFDEKLVDGWHYAWKSGRSKAQRDLPHVLRAYVFEAAPSSDNEWVLIASVASTPFTIVSYRGEHNKKKREQLQSEDFAPPSTSSDHLMAILSSLPSISLETTPPPLLEWLRAHVPLPLPVASWGMDVFERMNDVLVANAAAVLDKTDLQRVYYECLMEQVLFPILEAVLDQHHVSAVEVASTLPRNTKSNDHHFFGRFVAQMRESYILTQTLAPTRFRSPSAGSAMDGTWVWQQEATVVPHWALSTSLVHYLCFLDNMSSFQQRFSTPTLHMRSMSPRFSTVPSEFVCDASPRSLRVLPTGESCLADLVVDYVGYLGPHGDVTLALYLLQRNANMCLRAEVHIAPRDGQTLLYTVRVHRANAPSPVDDAFFDADASTRVTMYQAQWPLAPVASLHMTYTRAA</sequence>
<evidence type="ECO:0000313" key="1">
    <source>
        <dbReference type="EMBL" id="KDO19817.1"/>
    </source>
</evidence>
<reference evidence="1 2" key="1">
    <citation type="journal article" date="2013" name="PLoS Genet.">
        <title>Distinctive expansion of potential virulence genes in the genome of the oomycete fish pathogen Saprolegnia parasitica.</title>
        <authorList>
            <person name="Jiang R.H."/>
            <person name="de Bruijn I."/>
            <person name="Haas B.J."/>
            <person name="Belmonte R."/>
            <person name="Lobach L."/>
            <person name="Christie J."/>
            <person name="van den Ackerveken G."/>
            <person name="Bottin A."/>
            <person name="Bulone V."/>
            <person name="Diaz-Moreno S.M."/>
            <person name="Dumas B."/>
            <person name="Fan L."/>
            <person name="Gaulin E."/>
            <person name="Govers F."/>
            <person name="Grenville-Briggs L.J."/>
            <person name="Horner N.R."/>
            <person name="Levin J.Z."/>
            <person name="Mammella M."/>
            <person name="Meijer H.J."/>
            <person name="Morris P."/>
            <person name="Nusbaum C."/>
            <person name="Oome S."/>
            <person name="Phillips A.J."/>
            <person name="van Rooyen D."/>
            <person name="Rzeszutek E."/>
            <person name="Saraiva M."/>
            <person name="Secombes C.J."/>
            <person name="Seidl M.F."/>
            <person name="Snel B."/>
            <person name="Stassen J.H."/>
            <person name="Sykes S."/>
            <person name="Tripathy S."/>
            <person name="van den Berg H."/>
            <person name="Vega-Arreguin J.C."/>
            <person name="Wawra S."/>
            <person name="Young S.K."/>
            <person name="Zeng Q."/>
            <person name="Dieguez-Uribeondo J."/>
            <person name="Russ C."/>
            <person name="Tyler B.M."/>
            <person name="van West P."/>
        </authorList>
    </citation>
    <scope>NUCLEOTIDE SEQUENCE [LARGE SCALE GENOMIC DNA]</scope>
    <source>
        <strain evidence="1 2">CBS 223.65</strain>
    </source>
</reference>
<dbReference type="GeneID" id="24136471"/>
<dbReference type="KEGG" id="spar:SPRG_14679"/>
<dbReference type="VEuPathDB" id="FungiDB:SPRG_14679"/>
<gene>
    <name evidence="1" type="ORF">SPRG_14679</name>
</gene>
<dbReference type="EMBL" id="KK583333">
    <property type="protein sequence ID" value="KDO19817.1"/>
    <property type="molecule type" value="Genomic_DNA"/>
</dbReference>
<dbReference type="AlphaFoldDB" id="A0A067BZ28"/>
<dbReference type="OrthoDB" id="79036at2759"/>